<feature type="transmembrane region" description="Helical" evidence="5">
    <location>
        <begin position="193"/>
        <end position="216"/>
    </location>
</feature>
<feature type="transmembrane region" description="Helical" evidence="5">
    <location>
        <begin position="249"/>
        <end position="273"/>
    </location>
</feature>
<evidence type="ECO:0000313" key="8">
    <source>
        <dbReference type="Proteomes" id="UP000270296"/>
    </source>
</evidence>
<gene>
    <name evidence="7" type="ORF">SBAD_LOCUS3210</name>
</gene>
<dbReference type="InterPro" id="IPR000276">
    <property type="entry name" value="GPCR_Rhodpsn"/>
</dbReference>
<keyword evidence="8" id="KW-1185">Reference proteome</keyword>
<feature type="transmembrane region" description="Helical" evidence="5">
    <location>
        <begin position="35"/>
        <end position="58"/>
    </location>
</feature>
<evidence type="ECO:0000313" key="7">
    <source>
        <dbReference type="EMBL" id="VDP00391.1"/>
    </source>
</evidence>
<evidence type="ECO:0000313" key="9">
    <source>
        <dbReference type="WBParaSite" id="SBAD_0000336101-mRNA-1"/>
    </source>
</evidence>
<keyword evidence="3 5" id="KW-1133">Transmembrane helix</keyword>
<dbReference type="PRINTS" id="PR00237">
    <property type="entry name" value="GPCRRHODOPSN"/>
</dbReference>
<keyword evidence="2 5" id="KW-0812">Transmembrane</keyword>
<reference evidence="9" key="1">
    <citation type="submission" date="2016-06" db="UniProtKB">
        <authorList>
            <consortium name="WormBaseParasite"/>
        </authorList>
    </citation>
    <scope>IDENTIFICATION</scope>
</reference>
<reference evidence="7 8" key="2">
    <citation type="submission" date="2018-11" db="EMBL/GenBank/DDBJ databases">
        <authorList>
            <consortium name="Pathogen Informatics"/>
        </authorList>
    </citation>
    <scope>NUCLEOTIDE SEQUENCE [LARGE SCALE GENOMIC DNA]</scope>
</reference>
<comment type="subcellular location">
    <subcellularLocation>
        <location evidence="1">Membrane</location>
    </subcellularLocation>
</comment>
<dbReference type="OrthoDB" id="5864054at2759"/>
<dbReference type="WBParaSite" id="SBAD_0000336101-mRNA-1">
    <property type="protein sequence ID" value="SBAD_0000336101-mRNA-1"/>
    <property type="gene ID" value="SBAD_0000336101"/>
</dbReference>
<dbReference type="InterPro" id="IPR017452">
    <property type="entry name" value="GPCR_Rhodpsn_7TM"/>
</dbReference>
<dbReference type="EMBL" id="UZAM01007626">
    <property type="protein sequence ID" value="VDP00391.1"/>
    <property type="molecule type" value="Genomic_DNA"/>
</dbReference>
<dbReference type="SUPFAM" id="SSF81321">
    <property type="entry name" value="Family A G protein-coupled receptor-like"/>
    <property type="match status" value="1"/>
</dbReference>
<dbReference type="Gene3D" id="1.20.1070.10">
    <property type="entry name" value="Rhodopsin 7-helix transmembrane proteins"/>
    <property type="match status" value="1"/>
</dbReference>
<protein>
    <submittedName>
        <fullName evidence="9">G_PROTEIN_RECEP_F1_2 domain-containing protein</fullName>
    </submittedName>
</protein>
<feature type="transmembrane region" description="Helical" evidence="5">
    <location>
        <begin position="70"/>
        <end position="91"/>
    </location>
</feature>
<feature type="domain" description="G-protein coupled receptors family 1 profile" evidence="6">
    <location>
        <begin position="50"/>
        <end position="304"/>
    </location>
</feature>
<dbReference type="PANTHER" id="PTHR46273:SF4">
    <property type="entry name" value="AT19640P"/>
    <property type="match status" value="1"/>
</dbReference>
<evidence type="ECO:0000256" key="3">
    <source>
        <dbReference type="ARBA" id="ARBA00022989"/>
    </source>
</evidence>
<feature type="transmembrane region" description="Helical" evidence="5">
    <location>
        <begin position="151"/>
        <end position="173"/>
    </location>
</feature>
<dbReference type="InterPro" id="IPR053219">
    <property type="entry name" value="GPCR_Dmsr-1"/>
</dbReference>
<dbReference type="Pfam" id="PF10324">
    <property type="entry name" value="7TM_GPCR_Srw"/>
    <property type="match status" value="2"/>
</dbReference>
<evidence type="ECO:0000256" key="4">
    <source>
        <dbReference type="ARBA" id="ARBA00023136"/>
    </source>
</evidence>
<proteinExistence type="predicted"/>
<dbReference type="AlphaFoldDB" id="A0A183IHW5"/>
<accession>A0A183IHW5</accession>
<organism evidence="9">
    <name type="scientific">Soboliphyme baturini</name>
    <dbReference type="NCBI Taxonomy" id="241478"/>
    <lineage>
        <taxon>Eukaryota</taxon>
        <taxon>Metazoa</taxon>
        <taxon>Ecdysozoa</taxon>
        <taxon>Nematoda</taxon>
        <taxon>Enoplea</taxon>
        <taxon>Dorylaimia</taxon>
        <taxon>Dioctophymatida</taxon>
        <taxon>Dioctophymatoidea</taxon>
        <taxon>Soboliphymatidae</taxon>
        <taxon>Soboliphyme</taxon>
    </lineage>
</organism>
<dbReference type="PROSITE" id="PS50262">
    <property type="entry name" value="G_PROTEIN_RECEP_F1_2"/>
    <property type="match status" value="1"/>
</dbReference>
<keyword evidence="4 5" id="KW-0472">Membrane</keyword>
<feature type="transmembrane region" description="Helical" evidence="5">
    <location>
        <begin position="111"/>
        <end position="139"/>
    </location>
</feature>
<evidence type="ECO:0000256" key="1">
    <source>
        <dbReference type="ARBA" id="ARBA00004370"/>
    </source>
</evidence>
<evidence type="ECO:0000256" key="5">
    <source>
        <dbReference type="SAM" id="Phobius"/>
    </source>
</evidence>
<feature type="transmembrane region" description="Helical" evidence="5">
    <location>
        <begin position="288"/>
        <end position="307"/>
    </location>
</feature>
<evidence type="ECO:0000256" key="2">
    <source>
        <dbReference type="ARBA" id="ARBA00022692"/>
    </source>
</evidence>
<dbReference type="GO" id="GO:0005886">
    <property type="term" value="C:plasma membrane"/>
    <property type="evidence" value="ECO:0007669"/>
    <property type="project" value="TreeGrafter"/>
</dbReference>
<dbReference type="CDD" id="cd14978">
    <property type="entry name" value="7tmA_FMRFamide_R-like"/>
    <property type="match status" value="1"/>
</dbReference>
<dbReference type="Proteomes" id="UP000270296">
    <property type="component" value="Unassembled WGS sequence"/>
</dbReference>
<dbReference type="InterPro" id="IPR019427">
    <property type="entry name" value="7TM_GPCR_serpentine_rcpt_Srw"/>
</dbReference>
<name>A0A183IHW5_9BILA</name>
<dbReference type="PANTHER" id="PTHR46273">
    <property type="entry name" value="MYOSUPPRESSIN RECEPTOR 1, ISOFORM B-RELATED"/>
    <property type="match status" value="1"/>
</dbReference>
<evidence type="ECO:0000259" key="6">
    <source>
        <dbReference type="PROSITE" id="PS50262"/>
    </source>
</evidence>
<dbReference type="GO" id="GO:0008528">
    <property type="term" value="F:G protein-coupled peptide receptor activity"/>
    <property type="evidence" value="ECO:0007669"/>
    <property type="project" value="InterPro"/>
</dbReference>
<sequence>MSFKCSMSNYLLHEDNSTELVLNTIRQISKQYQPVHVRLCITLCTFGTCTNVLNFLVLTRPHMRTSCNMMLAIIALLDMSLMLLYMVYIIHFNVASAEQCEQLTYTYGWTLFLLIHALVSIVLHTTSLWLTALLALVRLVVLRNNQVTSRLLSIAFVFKLFFWVSGIIILFALPSTLAFGVEAIDCLLLKVTFWVNGLIFKVVPCIVLLFSIIGLVRTLGEAKARSERIGGLRKRRSAKYFSQSTTKMLVAVVSIFLITELPQAVLATLSAIYPGEVYNKIYPMLGDLLDLLSLINSSTNFILYCIMSSQFRDTFERMFLPSFLRCCRKKYSSILRSEGCYRLCRRMRAPNVREV</sequence>